<dbReference type="AlphaFoldDB" id="G7Y931"/>
<reference key="2">
    <citation type="submission" date="2011-10" db="EMBL/GenBank/DDBJ databases">
        <title>The genome and transcriptome sequence of Clonorchis sinensis provide insights into the carcinogenic liver fluke.</title>
        <authorList>
            <person name="Wang X."/>
            <person name="Huang Y."/>
            <person name="Chen W."/>
            <person name="Liu H."/>
            <person name="Guo L."/>
            <person name="Chen Y."/>
            <person name="Luo F."/>
            <person name="Zhou W."/>
            <person name="Sun J."/>
            <person name="Mao Q."/>
            <person name="Liang P."/>
            <person name="Zhou C."/>
            <person name="Tian Y."/>
            <person name="Men J."/>
            <person name="Lv X."/>
            <person name="Huang L."/>
            <person name="Zhou J."/>
            <person name="Hu Y."/>
            <person name="Li R."/>
            <person name="Zhang F."/>
            <person name="Lei H."/>
            <person name="Li X."/>
            <person name="Hu X."/>
            <person name="Liang C."/>
            <person name="Xu J."/>
            <person name="Wu Z."/>
            <person name="Yu X."/>
        </authorList>
    </citation>
    <scope>NUCLEOTIDE SEQUENCE</scope>
    <source>
        <strain>Henan</strain>
    </source>
</reference>
<reference evidence="1" key="1">
    <citation type="journal article" date="2011" name="Genome Biol.">
        <title>The draft genome of the carcinogenic human liver fluke Clonorchis sinensis.</title>
        <authorList>
            <person name="Wang X."/>
            <person name="Chen W."/>
            <person name="Huang Y."/>
            <person name="Sun J."/>
            <person name="Men J."/>
            <person name="Liu H."/>
            <person name="Luo F."/>
            <person name="Guo L."/>
            <person name="Lv X."/>
            <person name="Deng C."/>
            <person name="Zhou C."/>
            <person name="Fan Y."/>
            <person name="Li X."/>
            <person name="Huang L."/>
            <person name="Hu Y."/>
            <person name="Liang C."/>
            <person name="Hu X."/>
            <person name="Xu J."/>
            <person name="Yu X."/>
        </authorList>
    </citation>
    <scope>NUCLEOTIDE SEQUENCE [LARGE SCALE GENOMIC DNA]</scope>
    <source>
        <strain evidence="1">Henan</strain>
    </source>
</reference>
<sequence length="209" mass="24450">MPFGKKFKLFSRFKHKRKNSAPDEDHAPLTVEDGDIQKYRRESRLSASCTSLDFTSHRVSSSTTLEEVDRVEDGRFNGAGARRGVCVVHLDKKKHLYLTKFCCKMIKMSAIQERTNNESVVMLLSTTEFSGSKIPDAKTLEKPKLGIHHRSIQFNSEDSRINWMSQLGSYQCFPTAYRLRILLQYSFRQRHEKALSDLYQRDRFRKRMF</sequence>
<proteinExistence type="predicted"/>
<keyword evidence="2" id="KW-1185">Reference proteome</keyword>
<evidence type="ECO:0000313" key="1">
    <source>
        <dbReference type="EMBL" id="GAA49466.1"/>
    </source>
</evidence>
<gene>
    <name evidence="1" type="ORF">CLF_103097</name>
</gene>
<evidence type="ECO:0000313" key="2">
    <source>
        <dbReference type="Proteomes" id="UP000008909"/>
    </source>
</evidence>
<organism evidence="1 2">
    <name type="scientific">Clonorchis sinensis</name>
    <name type="common">Chinese liver fluke</name>
    <dbReference type="NCBI Taxonomy" id="79923"/>
    <lineage>
        <taxon>Eukaryota</taxon>
        <taxon>Metazoa</taxon>
        <taxon>Spiralia</taxon>
        <taxon>Lophotrochozoa</taxon>
        <taxon>Platyhelminthes</taxon>
        <taxon>Trematoda</taxon>
        <taxon>Digenea</taxon>
        <taxon>Opisthorchiida</taxon>
        <taxon>Opisthorchiata</taxon>
        <taxon>Opisthorchiidae</taxon>
        <taxon>Clonorchis</taxon>
    </lineage>
</organism>
<accession>G7Y931</accession>
<name>G7Y931_CLOSI</name>
<dbReference type="Proteomes" id="UP000008909">
    <property type="component" value="Unassembled WGS sequence"/>
</dbReference>
<dbReference type="EMBL" id="DF142961">
    <property type="protein sequence ID" value="GAA49466.1"/>
    <property type="molecule type" value="Genomic_DNA"/>
</dbReference>
<protein>
    <submittedName>
        <fullName evidence="1">Uncharacterized protein</fullName>
    </submittedName>
</protein>